<protein>
    <submittedName>
        <fullName evidence="7">FDD123 protein</fullName>
    </submittedName>
</protein>
<keyword evidence="4 6" id="KW-1133">Transmembrane helix</keyword>
<keyword evidence="3 6" id="KW-0812">Transmembrane</keyword>
<dbReference type="Pfam" id="PF01036">
    <property type="entry name" value="Bac_rhodopsin"/>
    <property type="match status" value="1"/>
</dbReference>
<dbReference type="AlphaFoldDB" id="A0A6A6RX39"/>
<dbReference type="GO" id="GO:0005783">
    <property type="term" value="C:endoplasmic reticulum"/>
    <property type="evidence" value="ECO:0007669"/>
    <property type="project" value="TreeGrafter"/>
</dbReference>
<evidence type="ECO:0000256" key="2">
    <source>
        <dbReference type="ARBA" id="ARBA00008130"/>
    </source>
</evidence>
<dbReference type="CDD" id="cd15239">
    <property type="entry name" value="7tm_YRO2_fungal-like"/>
    <property type="match status" value="1"/>
</dbReference>
<organism evidence="7 8">
    <name type="scientific">Massarina eburnea CBS 473.64</name>
    <dbReference type="NCBI Taxonomy" id="1395130"/>
    <lineage>
        <taxon>Eukaryota</taxon>
        <taxon>Fungi</taxon>
        <taxon>Dikarya</taxon>
        <taxon>Ascomycota</taxon>
        <taxon>Pezizomycotina</taxon>
        <taxon>Dothideomycetes</taxon>
        <taxon>Pleosporomycetidae</taxon>
        <taxon>Pleosporales</taxon>
        <taxon>Massarineae</taxon>
        <taxon>Massarinaceae</taxon>
        <taxon>Massarina</taxon>
    </lineage>
</organism>
<dbReference type="EMBL" id="MU006785">
    <property type="protein sequence ID" value="KAF2640126.1"/>
    <property type="molecule type" value="Genomic_DNA"/>
</dbReference>
<keyword evidence="5 6" id="KW-0472">Membrane</keyword>
<sequence>MPAQLYARARSPLEINNDAVTGSSADIHITNRGSEFYWGLTAVFAIGAILMLAWAQLQSLDRRFYHKTVALSCLVMAMTYFTMASNLGWVGIAVEWVREGERVAGATRQIFWVRYIGWTLSFPLIISNLYFTAGLSWPSISNATVFAWFFVIGRLLGALVATTYKWGYFVFCLIGYIYLSFDLLIPARSHAVKTLNAVFTAYTLPVIIYVGLLWILYPIAWGVSEGGNYIAPDSEAVFYGVIDLFAFMFVPIYSLVTLRKVDVKNLRAGEKRGTGQGGVTEGDGDARID</sequence>
<dbReference type="SUPFAM" id="SSF81321">
    <property type="entry name" value="Family A G protein-coupled receptor-like"/>
    <property type="match status" value="1"/>
</dbReference>
<dbReference type="InterPro" id="IPR001425">
    <property type="entry name" value="Arc/bac/fun_rhodopsins"/>
</dbReference>
<evidence type="ECO:0000256" key="1">
    <source>
        <dbReference type="ARBA" id="ARBA00004141"/>
    </source>
</evidence>
<dbReference type="PANTHER" id="PTHR28286:SF1">
    <property type="entry name" value="30 KDA HEAT SHOCK PROTEIN-RELATED"/>
    <property type="match status" value="1"/>
</dbReference>
<dbReference type="PRINTS" id="PR00251">
    <property type="entry name" value="BACTRLOPSIN"/>
</dbReference>
<dbReference type="GO" id="GO:0005886">
    <property type="term" value="C:plasma membrane"/>
    <property type="evidence" value="ECO:0007669"/>
    <property type="project" value="TreeGrafter"/>
</dbReference>
<feature type="transmembrane region" description="Helical" evidence="6">
    <location>
        <begin position="237"/>
        <end position="258"/>
    </location>
</feature>
<dbReference type="SMART" id="SM01021">
    <property type="entry name" value="Bac_rhodopsin"/>
    <property type="match status" value="1"/>
</dbReference>
<feature type="transmembrane region" description="Helical" evidence="6">
    <location>
        <begin position="112"/>
        <end position="131"/>
    </location>
</feature>
<dbReference type="InterPro" id="IPR043476">
    <property type="entry name" value="Yro2-like_7TM"/>
</dbReference>
<feature type="transmembrane region" description="Helical" evidence="6">
    <location>
        <begin position="143"/>
        <end position="160"/>
    </location>
</feature>
<evidence type="ECO:0000256" key="5">
    <source>
        <dbReference type="ARBA" id="ARBA00023136"/>
    </source>
</evidence>
<keyword evidence="8" id="KW-1185">Reference proteome</keyword>
<feature type="transmembrane region" description="Helical" evidence="6">
    <location>
        <begin position="69"/>
        <end position="92"/>
    </location>
</feature>
<accession>A0A6A6RX39</accession>
<feature type="transmembrane region" description="Helical" evidence="6">
    <location>
        <begin position="197"/>
        <end position="217"/>
    </location>
</feature>
<evidence type="ECO:0000256" key="4">
    <source>
        <dbReference type="ARBA" id="ARBA00022989"/>
    </source>
</evidence>
<evidence type="ECO:0000313" key="8">
    <source>
        <dbReference type="Proteomes" id="UP000799753"/>
    </source>
</evidence>
<reference evidence="7" key="1">
    <citation type="journal article" date="2020" name="Stud. Mycol.">
        <title>101 Dothideomycetes genomes: a test case for predicting lifestyles and emergence of pathogens.</title>
        <authorList>
            <person name="Haridas S."/>
            <person name="Albert R."/>
            <person name="Binder M."/>
            <person name="Bloem J."/>
            <person name="Labutti K."/>
            <person name="Salamov A."/>
            <person name="Andreopoulos B."/>
            <person name="Baker S."/>
            <person name="Barry K."/>
            <person name="Bills G."/>
            <person name="Bluhm B."/>
            <person name="Cannon C."/>
            <person name="Castanera R."/>
            <person name="Culley D."/>
            <person name="Daum C."/>
            <person name="Ezra D."/>
            <person name="Gonzalez J."/>
            <person name="Henrissat B."/>
            <person name="Kuo A."/>
            <person name="Liang C."/>
            <person name="Lipzen A."/>
            <person name="Lutzoni F."/>
            <person name="Magnuson J."/>
            <person name="Mondo S."/>
            <person name="Nolan M."/>
            <person name="Ohm R."/>
            <person name="Pangilinan J."/>
            <person name="Park H.-J."/>
            <person name="Ramirez L."/>
            <person name="Alfaro M."/>
            <person name="Sun H."/>
            <person name="Tritt A."/>
            <person name="Yoshinaga Y."/>
            <person name="Zwiers L.-H."/>
            <person name="Turgeon B."/>
            <person name="Goodwin S."/>
            <person name="Spatafora J."/>
            <person name="Crous P."/>
            <person name="Grigoriev I."/>
        </authorList>
    </citation>
    <scope>NUCLEOTIDE SEQUENCE</scope>
    <source>
        <strain evidence="7">CBS 473.64</strain>
    </source>
</reference>
<proteinExistence type="inferred from homology"/>
<dbReference type="OrthoDB" id="536545at2759"/>
<gene>
    <name evidence="7" type="ORF">P280DRAFT_526283</name>
</gene>
<evidence type="ECO:0000313" key="7">
    <source>
        <dbReference type="EMBL" id="KAF2640126.1"/>
    </source>
</evidence>
<feature type="transmembrane region" description="Helical" evidence="6">
    <location>
        <begin position="36"/>
        <end position="57"/>
    </location>
</feature>
<dbReference type="PANTHER" id="PTHR28286">
    <property type="match status" value="1"/>
</dbReference>
<dbReference type="Proteomes" id="UP000799753">
    <property type="component" value="Unassembled WGS sequence"/>
</dbReference>
<evidence type="ECO:0000256" key="6">
    <source>
        <dbReference type="SAM" id="Phobius"/>
    </source>
</evidence>
<comment type="subcellular location">
    <subcellularLocation>
        <location evidence="1">Membrane</location>
        <topology evidence="1">Multi-pass membrane protein</topology>
    </subcellularLocation>
</comment>
<dbReference type="Gene3D" id="1.20.1070.10">
    <property type="entry name" value="Rhodopsin 7-helix transmembrane proteins"/>
    <property type="match status" value="1"/>
</dbReference>
<evidence type="ECO:0000256" key="3">
    <source>
        <dbReference type="ARBA" id="ARBA00022692"/>
    </source>
</evidence>
<name>A0A6A6RX39_9PLEO</name>
<comment type="similarity">
    <text evidence="2">Belongs to the archaeal/bacterial/fungal opsin family.</text>
</comment>